<dbReference type="AlphaFoldDB" id="A0A6P4F5A1"/>
<protein>
    <submittedName>
        <fullName evidence="1">Uncharacterized protein LOC108048201</fullName>
    </submittedName>
</protein>
<proteinExistence type="predicted"/>
<accession>A0A6P4F5A1</accession>
<name>A0A6P4F5A1_DRORH</name>
<gene>
    <name evidence="1" type="primary">LOC108048201</name>
</gene>
<dbReference type="RefSeq" id="XP_016984204.1">
    <property type="nucleotide sequence ID" value="XM_017128715.1"/>
</dbReference>
<evidence type="ECO:0000313" key="1">
    <source>
        <dbReference type="RefSeq" id="XP_016984204.1"/>
    </source>
</evidence>
<sequence length="38" mass="4040">MALVAVAVENRTQMGMGNAVRCILTCHTLAGDYTSVEI</sequence>
<reference evidence="1" key="1">
    <citation type="submission" date="2025-08" db="UniProtKB">
        <authorList>
            <consortium name="RefSeq"/>
        </authorList>
    </citation>
    <scope>IDENTIFICATION</scope>
</reference>
<organism evidence="1">
    <name type="scientific">Drosophila rhopaloa</name>
    <name type="common">Fruit fly</name>
    <dbReference type="NCBI Taxonomy" id="1041015"/>
    <lineage>
        <taxon>Eukaryota</taxon>
        <taxon>Metazoa</taxon>
        <taxon>Ecdysozoa</taxon>
        <taxon>Arthropoda</taxon>
        <taxon>Hexapoda</taxon>
        <taxon>Insecta</taxon>
        <taxon>Pterygota</taxon>
        <taxon>Neoptera</taxon>
        <taxon>Endopterygota</taxon>
        <taxon>Diptera</taxon>
        <taxon>Brachycera</taxon>
        <taxon>Muscomorpha</taxon>
        <taxon>Ephydroidea</taxon>
        <taxon>Drosophilidae</taxon>
        <taxon>Drosophila</taxon>
        <taxon>Sophophora</taxon>
    </lineage>
</organism>